<accession>A0A1X2HBV1</accession>
<reference evidence="2 3" key="1">
    <citation type="submission" date="2016-07" db="EMBL/GenBank/DDBJ databases">
        <title>Pervasive Adenine N6-methylation of Active Genes in Fungi.</title>
        <authorList>
            <consortium name="DOE Joint Genome Institute"/>
            <person name="Mondo S.J."/>
            <person name="Dannebaum R.O."/>
            <person name="Kuo R.C."/>
            <person name="Labutti K."/>
            <person name="Haridas S."/>
            <person name="Kuo A."/>
            <person name="Salamov A."/>
            <person name="Ahrendt S.R."/>
            <person name="Lipzen A."/>
            <person name="Sullivan W."/>
            <person name="Andreopoulos W.B."/>
            <person name="Clum A."/>
            <person name="Lindquist E."/>
            <person name="Daum C."/>
            <person name="Ramamoorthy G.K."/>
            <person name="Gryganskyi A."/>
            <person name="Culley D."/>
            <person name="Magnuson J.K."/>
            <person name="James T.Y."/>
            <person name="O'Malley M.A."/>
            <person name="Stajich J.E."/>
            <person name="Spatafora J.W."/>
            <person name="Visel A."/>
            <person name="Grigoriev I.V."/>
        </authorList>
    </citation>
    <scope>NUCLEOTIDE SEQUENCE [LARGE SCALE GENOMIC DNA]</scope>
    <source>
        <strain evidence="2 3">NRRL 2496</strain>
    </source>
</reference>
<dbReference type="AlphaFoldDB" id="A0A1X2HBV1"/>
<dbReference type="EMBL" id="MCGN01000005">
    <property type="protein sequence ID" value="ORY96271.1"/>
    <property type="molecule type" value="Genomic_DNA"/>
</dbReference>
<organism evidence="2 3">
    <name type="scientific">Syncephalastrum racemosum</name>
    <name type="common">Filamentous fungus</name>
    <dbReference type="NCBI Taxonomy" id="13706"/>
    <lineage>
        <taxon>Eukaryota</taxon>
        <taxon>Fungi</taxon>
        <taxon>Fungi incertae sedis</taxon>
        <taxon>Mucoromycota</taxon>
        <taxon>Mucoromycotina</taxon>
        <taxon>Mucoromycetes</taxon>
        <taxon>Mucorales</taxon>
        <taxon>Syncephalastraceae</taxon>
        <taxon>Syncephalastrum</taxon>
    </lineage>
</organism>
<protein>
    <submittedName>
        <fullName evidence="2">Uncharacterized protein</fullName>
    </submittedName>
</protein>
<name>A0A1X2HBV1_SYNRA</name>
<comment type="caution">
    <text evidence="2">The sequence shown here is derived from an EMBL/GenBank/DDBJ whole genome shotgun (WGS) entry which is preliminary data.</text>
</comment>
<keyword evidence="3" id="KW-1185">Reference proteome</keyword>
<keyword evidence="1" id="KW-1133">Transmembrane helix</keyword>
<dbReference type="OrthoDB" id="2261101at2759"/>
<feature type="transmembrane region" description="Helical" evidence="1">
    <location>
        <begin position="64"/>
        <end position="83"/>
    </location>
</feature>
<gene>
    <name evidence="2" type="ORF">BCR43DRAFT_491387</name>
</gene>
<dbReference type="Proteomes" id="UP000242180">
    <property type="component" value="Unassembled WGS sequence"/>
</dbReference>
<sequence length="153" mass="17038">MTGQEEMPERRELKHRLANYTPTEEERSVIKSAIFDVINLSTVGAGALGMSGHLWSRSRPKRTGIPTILGFFAGLTLGGMMGMEKGMRTLRNHLPPNSTLLDIIHSNDRLRMEQVFPDQPQTQPQSTQEDALLSDTQVEQTINHDEAPSSKLA</sequence>
<evidence type="ECO:0000313" key="2">
    <source>
        <dbReference type="EMBL" id="ORY96271.1"/>
    </source>
</evidence>
<dbReference type="InParanoid" id="A0A1X2HBV1"/>
<proteinExistence type="predicted"/>
<dbReference type="OMA" id="GMDKGMH"/>
<evidence type="ECO:0000313" key="3">
    <source>
        <dbReference type="Proteomes" id="UP000242180"/>
    </source>
</evidence>
<evidence type="ECO:0000256" key="1">
    <source>
        <dbReference type="SAM" id="Phobius"/>
    </source>
</evidence>
<keyword evidence="1" id="KW-0812">Transmembrane</keyword>
<keyword evidence="1" id="KW-0472">Membrane</keyword>